<dbReference type="EMBL" id="GBXM01074459">
    <property type="protein sequence ID" value="JAH34118.1"/>
    <property type="molecule type" value="Transcribed_RNA"/>
</dbReference>
<evidence type="ECO:0000313" key="1">
    <source>
        <dbReference type="EMBL" id="JAH34118.1"/>
    </source>
</evidence>
<reference evidence="1" key="2">
    <citation type="journal article" date="2015" name="Fish Shellfish Immunol.">
        <title>Early steps in the European eel (Anguilla anguilla)-Vibrio vulnificus interaction in the gills: Role of the RtxA13 toxin.</title>
        <authorList>
            <person name="Callol A."/>
            <person name="Pajuelo D."/>
            <person name="Ebbesson L."/>
            <person name="Teles M."/>
            <person name="MacKenzie S."/>
            <person name="Amaro C."/>
        </authorList>
    </citation>
    <scope>NUCLEOTIDE SEQUENCE</scope>
</reference>
<sequence length="93" mass="10589">MIWHHSSSFCFVPLCFQCGMALWVCLTKVVWVLGNSLSQYSNTYGLIVVVQNAGIQQPTPPFPQSRAACMYYMYCKYVLYPIPHSLTAEDMVL</sequence>
<dbReference type="AlphaFoldDB" id="A0A0E9S0R5"/>
<reference evidence="1" key="1">
    <citation type="submission" date="2014-11" db="EMBL/GenBank/DDBJ databases">
        <authorList>
            <person name="Amaro Gonzalez C."/>
        </authorList>
    </citation>
    <scope>NUCLEOTIDE SEQUENCE</scope>
</reference>
<protein>
    <submittedName>
        <fullName evidence="1">Uncharacterized protein</fullName>
    </submittedName>
</protein>
<organism evidence="1">
    <name type="scientific">Anguilla anguilla</name>
    <name type="common">European freshwater eel</name>
    <name type="synonym">Muraena anguilla</name>
    <dbReference type="NCBI Taxonomy" id="7936"/>
    <lineage>
        <taxon>Eukaryota</taxon>
        <taxon>Metazoa</taxon>
        <taxon>Chordata</taxon>
        <taxon>Craniata</taxon>
        <taxon>Vertebrata</taxon>
        <taxon>Euteleostomi</taxon>
        <taxon>Actinopterygii</taxon>
        <taxon>Neopterygii</taxon>
        <taxon>Teleostei</taxon>
        <taxon>Anguilliformes</taxon>
        <taxon>Anguillidae</taxon>
        <taxon>Anguilla</taxon>
    </lineage>
</organism>
<name>A0A0E9S0R5_ANGAN</name>
<accession>A0A0E9S0R5</accession>
<proteinExistence type="predicted"/>